<comment type="catalytic activity">
    <reaction evidence="8">
        <text>DNA(n) + a 2'-deoxyribonucleoside 5'-triphosphate = DNA(n+1) + diphosphate</text>
        <dbReference type="Rhea" id="RHEA:22508"/>
        <dbReference type="Rhea" id="RHEA-COMP:17339"/>
        <dbReference type="Rhea" id="RHEA-COMP:17340"/>
        <dbReference type="ChEBI" id="CHEBI:33019"/>
        <dbReference type="ChEBI" id="CHEBI:61560"/>
        <dbReference type="ChEBI" id="CHEBI:173112"/>
        <dbReference type="EC" id="2.7.7.7"/>
    </reaction>
</comment>
<dbReference type="PANTHER" id="PTHR31511">
    <property type="entry name" value="PROTEIN CBG23764"/>
    <property type="match status" value="1"/>
</dbReference>
<dbReference type="GO" id="GO:0000166">
    <property type="term" value="F:nucleotide binding"/>
    <property type="evidence" value="ECO:0007669"/>
    <property type="project" value="InterPro"/>
</dbReference>
<evidence type="ECO:0000259" key="9">
    <source>
        <dbReference type="Pfam" id="PF03175"/>
    </source>
</evidence>
<dbReference type="Gene3D" id="3.40.1800.10">
    <property type="entry name" value="His-Me finger endonucleases"/>
    <property type="match status" value="1"/>
</dbReference>
<dbReference type="SUPFAM" id="SSF54060">
    <property type="entry name" value="His-Me finger endonucleases"/>
    <property type="match status" value="1"/>
</dbReference>
<accession>A0AAE0Z4S8</accession>
<dbReference type="Gene3D" id="3.90.1600.10">
    <property type="entry name" value="Palm domain of DNA polymerase"/>
    <property type="match status" value="1"/>
</dbReference>
<evidence type="ECO:0000256" key="8">
    <source>
        <dbReference type="ARBA" id="ARBA00049244"/>
    </source>
</evidence>
<dbReference type="InterPro" id="IPR004868">
    <property type="entry name" value="DNA-dir_DNA_pol_B_mt/vir"/>
</dbReference>
<dbReference type="SUPFAM" id="SSF56672">
    <property type="entry name" value="DNA/RNA polymerases"/>
    <property type="match status" value="1"/>
</dbReference>
<evidence type="ECO:0000256" key="4">
    <source>
        <dbReference type="ARBA" id="ARBA00022695"/>
    </source>
</evidence>
<evidence type="ECO:0000256" key="7">
    <source>
        <dbReference type="ARBA" id="ARBA00023125"/>
    </source>
</evidence>
<evidence type="ECO:0000256" key="6">
    <source>
        <dbReference type="ARBA" id="ARBA00022932"/>
    </source>
</evidence>
<dbReference type="InterPro" id="IPR023211">
    <property type="entry name" value="DNA_pol_palm_dom_sf"/>
</dbReference>
<keyword evidence="3" id="KW-0808">Transferase</keyword>
<evidence type="ECO:0000256" key="2">
    <source>
        <dbReference type="ARBA" id="ARBA00012417"/>
    </source>
</evidence>
<keyword evidence="7" id="KW-0238">DNA-binding</keyword>
<dbReference type="GO" id="GO:0003677">
    <property type="term" value="F:DNA binding"/>
    <property type="evidence" value="ECO:0007669"/>
    <property type="project" value="UniProtKB-KW"/>
</dbReference>
<dbReference type="AlphaFoldDB" id="A0AAE0Z4S8"/>
<keyword evidence="4" id="KW-0548">Nucleotidyltransferase</keyword>
<evidence type="ECO:0000313" key="10">
    <source>
        <dbReference type="EMBL" id="KAK3762859.1"/>
    </source>
</evidence>
<keyword evidence="6" id="KW-0239">DNA-directed DNA polymerase</keyword>
<evidence type="ECO:0000256" key="5">
    <source>
        <dbReference type="ARBA" id="ARBA00022705"/>
    </source>
</evidence>
<proteinExistence type="inferred from homology"/>
<dbReference type="EMBL" id="JAWDGP010004629">
    <property type="protein sequence ID" value="KAK3762859.1"/>
    <property type="molecule type" value="Genomic_DNA"/>
</dbReference>
<dbReference type="InterPro" id="IPR012337">
    <property type="entry name" value="RNaseH-like_sf"/>
</dbReference>
<comment type="caution">
    <text evidence="10">The sequence shown here is derived from an EMBL/GenBank/DDBJ whole genome shotgun (WGS) entry which is preliminary data.</text>
</comment>
<evidence type="ECO:0000313" key="11">
    <source>
        <dbReference type="Proteomes" id="UP001283361"/>
    </source>
</evidence>
<name>A0AAE0Z4S8_9GAST</name>
<dbReference type="Proteomes" id="UP001283361">
    <property type="component" value="Unassembled WGS sequence"/>
</dbReference>
<keyword evidence="11" id="KW-1185">Reference proteome</keyword>
<keyword evidence="5" id="KW-0235">DNA replication</keyword>
<sequence>MDEYIEQLLAEMPDSALHDVVQNILDEPIPEAVKRRLLKPLQPRKYRPIPPPRRAKERKRKAIEKEFDPIPRHKVLRSVKDYQDELLGLFEENKTDELTFRQTPWALGNFLRGWQMDEARRGAQSPRRGLKLQLALKVDLVKVSPDGSEEYTDPILRHKQEVVLQKSEIKAALEEAFPRLLETLEKWTQRGSGWAVVQVHTLWLDIARYQPLRGGSYIPLPPALKNKKAVVNVKNMDDHCLRWALRSALFQAAKDPHRPAKYPTADGLDFTGIDAPTPISQIGVVERQNNLAINVFGWDKGVIVYHLSKQPEEEARINLLLIEKAGKFHYTWIKNLNRLLYDQSKHREKKHFCERCLHGYKREDLLEAHRLECKGIGQTAVRVEMPPEGKFTFQNHHKQLPAPYIIYADFEALTTKVEGPELDPQKSNTQRTQHHETCSYCYVKVRCDRKTEAPVEYRGPNAAEHFLRALQEEERGIQEVLANPQIMRMTSADWESHRNARRCHVCDGLLEGDSVRDHCHITGKYRGAAHNACNLKLRLSPKTTTIPVVFHNLRGYDSHLLMQAISKVEGRISCIPNNTEKYISFSLGQLRFIDSAQFLLAPLDKLVAANKPEAFQITTHYEPDHQKRGLLMRKGVYPYEYMDSWERFEETKLPPKEAFYSKLSDGNISDSDYEHAQRVWETFGCQTLGNYTDLYCRTDVLLLADVFENFRKTSQKQYRLDPAHYYTSPGLSWDALLKKTGVELELLTDYDQHLFIEKGMRGGISMVSKRHARANNPAVEGYDSEKPNSHILYLDANNLYGWAMSQPLPTGGFRWVEDCDGLAGTIKDQPADGPEGFILEVDLEYPRELHDEHNAYPLAPERIVVQKEWMSEYQHGLLGAGVASAEVEKLVPNLRDKNHYVLHYRNLQLYLELGMKLKKIHRALCFEQSPWMEPYIRMNTELRKQATSAFEKDLYKLMNNSVFGKTMENLRKRVNVKLVRSHEEDKLRRLIASPSFARANIFDDDLAAIEVHKSRLVLNRPVYVGMSILDLSKTLMYDFYYGQLKNQYGERCQLLYTDTDSLLLEIQTEDVYRDMGQHAGLYDTSDYPREHPLHSVENKKVLGKMTDECAGRPIAEYVGLRPKMYSILEANGDNIKKAKGVRKYVVKKHIRHKQYREALFEKMTFHHGMNVLRSERHHIYGQRLNKVSLSPFDSKRWIAENGVETLAYGHRDALPASRHN</sequence>
<organism evidence="10 11">
    <name type="scientific">Elysia crispata</name>
    <name type="common">lettuce slug</name>
    <dbReference type="NCBI Taxonomy" id="231223"/>
    <lineage>
        <taxon>Eukaryota</taxon>
        <taxon>Metazoa</taxon>
        <taxon>Spiralia</taxon>
        <taxon>Lophotrochozoa</taxon>
        <taxon>Mollusca</taxon>
        <taxon>Gastropoda</taxon>
        <taxon>Heterobranchia</taxon>
        <taxon>Euthyneura</taxon>
        <taxon>Panpulmonata</taxon>
        <taxon>Sacoglossa</taxon>
        <taxon>Placobranchoidea</taxon>
        <taxon>Plakobranchidae</taxon>
        <taxon>Elysia</taxon>
    </lineage>
</organism>
<dbReference type="Pfam" id="PF03175">
    <property type="entry name" value="DNA_pol_B_2"/>
    <property type="match status" value="1"/>
</dbReference>
<feature type="domain" description="DNA-directed DNA polymerase family B mitochondria/virus" evidence="9">
    <location>
        <begin position="548"/>
        <end position="1039"/>
    </location>
</feature>
<dbReference type="GO" id="GO:0006260">
    <property type="term" value="P:DNA replication"/>
    <property type="evidence" value="ECO:0007669"/>
    <property type="project" value="UniProtKB-KW"/>
</dbReference>
<dbReference type="GO" id="GO:0003887">
    <property type="term" value="F:DNA-directed DNA polymerase activity"/>
    <property type="evidence" value="ECO:0007669"/>
    <property type="project" value="UniProtKB-KW"/>
</dbReference>
<protein>
    <recommendedName>
        <fullName evidence="2">DNA-directed DNA polymerase</fullName>
        <ecNumber evidence="2">2.7.7.7</ecNumber>
    </recommendedName>
</protein>
<dbReference type="InterPro" id="IPR043502">
    <property type="entry name" value="DNA/RNA_pol_sf"/>
</dbReference>
<dbReference type="InterPro" id="IPR044925">
    <property type="entry name" value="His-Me_finger_sf"/>
</dbReference>
<comment type="similarity">
    <text evidence="1">Belongs to the DNA polymerase type-B family.</text>
</comment>
<dbReference type="EC" id="2.7.7.7" evidence="2"/>
<evidence type="ECO:0000256" key="3">
    <source>
        <dbReference type="ARBA" id="ARBA00022679"/>
    </source>
</evidence>
<dbReference type="InterPro" id="IPR038563">
    <property type="entry name" value="Endonuclease_7_sf"/>
</dbReference>
<dbReference type="PANTHER" id="PTHR31511:SF12">
    <property type="entry name" value="RHO TERMINATION FACTOR N-TERMINAL DOMAIN-CONTAINING PROTEIN"/>
    <property type="match status" value="1"/>
</dbReference>
<gene>
    <name evidence="10" type="ORF">RRG08_027639</name>
</gene>
<dbReference type="SUPFAM" id="SSF53098">
    <property type="entry name" value="Ribonuclease H-like"/>
    <property type="match status" value="1"/>
</dbReference>
<evidence type="ECO:0000256" key="1">
    <source>
        <dbReference type="ARBA" id="ARBA00005755"/>
    </source>
</evidence>
<reference evidence="10" key="1">
    <citation type="journal article" date="2023" name="G3 (Bethesda)">
        <title>A reference genome for the long-term kleptoplast-retaining sea slug Elysia crispata morphotype clarki.</title>
        <authorList>
            <person name="Eastman K.E."/>
            <person name="Pendleton A.L."/>
            <person name="Shaikh M.A."/>
            <person name="Suttiyut T."/>
            <person name="Ogas R."/>
            <person name="Tomko P."/>
            <person name="Gavelis G."/>
            <person name="Widhalm J.R."/>
            <person name="Wisecaver J.H."/>
        </authorList>
    </citation>
    <scope>NUCLEOTIDE SEQUENCE</scope>
    <source>
        <strain evidence="10">ECLA1</strain>
    </source>
</reference>